<protein>
    <recommendedName>
        <fullName evidence="3 11">Aspartyl/glutamyl-tRNA(Asn/Gln) amidotransferase subunit B</fullName>
        <shortName evidence="11">Asp/Glu-ADT subunit B</shortName>
        <ecNumber evidence="11">6.3.5.-</ecNumber>
    </recommendedName>
</protein>
<keyword evidence="7 11" id="KW-0648">Protein biosynthesis</keyword>
<dbReference type="SUPFAM" id="SSF55931">
    <property type="entry name" value="Glutamine synthetase/guanido kinase"/>
    <property type="match status" value="1"/>
</dbReference>
<comment type="catalytic activity">
    <reaction evidence="9 11">
        <text>L-aspartyl-tRNA(Asn) + L-glutamine + ATP + H2O = L-asparaginyl-tRNA(Asn) + L-glutamate + ADP + phosphate + 2 H(+)</text>
        <dbReference type="Rhea" id="RHEA:14513"/>
        <dbReference type="Rhea" id="RHEA-COMP:9674"/>
        <dbReference type="Rhea" id="RHEA-COMP:9677"/>
        <dbReference type="ChEBI" id="CHEBI:15377"/>
        <dbReference type="ChEBI" id="CHEBI:15378"/>
        <dbReference type="ChEBI" id="CHEBI:29985"/>
        <dbReference type="ChEBI" id="CHEBI:30616"/>
        <dbReference type="ChEBI" id="CHEBI:43474"/>
        <dbReference type="ChEBI" id="CHEBI:58359"/>
        <dbReference type="ChEBI" id="CHEBI:78515"/>
        <dbReference type="ChEBI" id="CHEBI:78516"/>
        <dbReference type="ChEBI" id="CHEBI:456216"/>
    </reaction>
</comment>
<gene>
    <name evidence="11" type="primary">gatB</name>
    <name evidence="13" type="ORF">QE417_000651</name>
</gene>
<evidence type="ECO:0000256" key="5">
    <source>
        <dbReference type="ARBA" id="ARBA00022741"/>
    </source>
</evidence>
<dbReference type="HAMAP" id="MF_00121">
    <property type="entry name" value="GatB"/>
    <property type="match status" value="1"/>
</dbReference>
<dbReference type="InterPro" id="IPR003789">
    <property type="entry name" value="Asn/Gln_tRNA_amidoTrase-B-like"/>
</dbReference>
<evidence type="ECO:0000256" key="2">
    <source>
        <dbReference type="ARBA" id="ARBA00011123"/>
    </source>
</evidence>
<reference evidence="14" key="1">
    <citation type="submission" date="2023-07" db="EMBL/GenBank/DDBJ databases">
        <title>Functional and genomic diversity of the sorghum phyllosphere microbiome.</title>
        <authorList>
            <person name="Shade A."/>
        </authorList>
    </citation>
    <scope>NUCLEOTIDE SEQUENCE [LARGE SCALE GENOMIC DNA]</scope>
    <source>
        <strain evidence="14">SORGH_AS_0422</strain>
    </source>
</reference>
<organism evidence="13 14">
    <name type="scientific">Mucilaginibacter terrae</name>
    <dbReference type="NCBI Taxonomy" id="1955052"/>
    <lineage>
        <taxon>Bacteria</taxon>
        <taxon>Pseudomonadati</taxon>
        <taxon>Bacteroidota</taxon>
        <taxon>Sphingobacteriia</taxon>
        <taxon>Sphingobacteriales</taxon>
        <taxon>Sphingobacteriaceae</taxon>
        <taxon>Mucilaginibacter</taxon>
    </lineage>
</organism>
<evidence type="ECO:0000256" key="11">
    <source>
        <dbReference type="HAMAP-Rule" id="MF_00121"/>
    </source>
</evidence>
<dbReference type="EC" id="6.3.5.-" evidence="11"/>
<evidence type="ECO:0000256" key="7">
    <source>
        <dbReference type="ARBA" id="ARBA00022917"/>
    </source>
</evidence>
<evidence type="ECO:0000256" key="9">
    <source>
        <dbReference type="ARBA" id="ARBA00047380"/>
    </source>
</evidence>
<dbReference type="EMBL" id="JAVLVU010000001">
    <property type="protein sequence ID" value="MDT3401579.1"/>
    <property type="molecule type" value="Genomic_DNA"/>
</dbReference>
<dbReference type="InterPro" id="IPR042114">
    <property type="entry name" value="GatB_C_1"/>
</dbReference>
<dbReference type="NCBIfam" id="TIGR00133">
    <property type="entry name" value="gatB"/>
    <property type="match status" value="1"/>
</dbReference>
<dbReference type="Gene3D" id="1.10.10.410">
    <property type="match status" value="1"/>
</dbReference>
<dbReference type="SUPFAM" id="SSF89095">
    <property type="entry name" value="GatB/YqeY motif"/>
    <property type="match status" value="1"/>
</dbReference>
<keyword evidence="6 11" id="KW-0067">ATP-binding</keyword>
<comment type="caution">
    <text evidence="13">The sequence shown here is derived from an EMBL/GenBank/DDBJ whole genome shotgun (WGS) entry which is preliminary data.</text>
</comment>
<dbReference type="InterPro" id="IPR004413">
    <property type="entry name" value="GatB"/>
</dbReference>
<evidence type="ECO:0000256" key="10">
    <source>
        <dbReference type="ARBA" id="ARBA00047913"/>
    </source>
</evidence>
<evidence type="ECO:0000259" key="12">
    <source>
        <dbReference type="SMART" id="SM00845"/>
    </source>
</evidence>
<dbReference type="Proteomes" id="UP001258315">
    <property type="component" value="Unassembled WGS sequence"/>
</dbReference>
<comment type="function">
    <text evidence="8 11">Allows the formation of correctly charged Asn-tRNA(Asn) or Gln-tRNA(Gln) through the transamidation of misacylated Asp-tRNA(Asn) or Glu-tRNA(Gln) in organisms which lack either or both of asparaginyl-tRNA or glutaminyl-tRNA synthetases. The reaction takes place in the presence of glutamine and ATP through an activated phospho-Asp-tRNA(Asn) or phospho-Glu-tRNA(Gln).</text>
</comment>
<evidence type="ECO:0000256" key="8">
    <source>
        <dbReference type="ARBA" id="ARBA00024799"/>
    </source>
</evidence>
<evidence type="ECO:0000313" key="13">
    <source>
        <dbReference type="EMBL" id="MDT3401579.1"/>
    </source>
</evidence>
<name>A0ABU3GP64_9SPHI</name>
<evidence type="ECO:0000313" key="14">
    <source>
        <dbReference type="Proteomes" id="UP001258315"/>
    </source>
</evidence>
<feature type="domain" description="Asn/Gln amidotransferase" evidence="12">
    <location>
        <begin position="339"/>
        <end position="488"/>
    </location>
</feature>
<dbReference type="Gene3D" id="1.10.150.380">
    <property type="entry name" value="GatB domain, N-terminal subdomain"/>
    <property type="match status" value="1"/>
</dbReference>
<keyword evidence="5 11" id="KW-0547">Nucleotide-binding</keyword>
<evidence type="ECO:0000256" key="1">
    <source>
        <dbReference type="ARBA" id="ARBA00005306"/>
    </source>
</evidence>
<dbReference type="SMART" id="SM00845">
    <property type="entry name" value="GatB_Yqey"/>
    <property type="match status" value="1"/>
</dbReference>
<sequence>MVMTDYNTEASEKYELVVGLEVHAQLSTQSKIFSADSAAFGAGPNEHVSMVSLGHPGTLPFLNKRAVEYAVKLGFACHGRINQYNNFARKNYFYADLPKGYQISQDQHPVITGGYVTVKLPDGNTRQIAIHHIHMEEDAGKSMHDQHDTHSLIDLNRAGVPLLEIVSEPDIHSAEEAGLYITELRKLLRYLNVCDGNMEEGSMRCDANISVRLKGATTLGNRCEVKNLNSIRNVQRAIEHEFLRQVSVIEAGGHIDQNTLNFDANTGETSVLRSKEMANDYRYFPEPDLQPLQLSDEYLEAVRKTMPALPEELYHKYIAELGLNDYDASVITADHDLVMYFEQLIKHTTNYKSAANWLMGTVKSYLNEHHLTIDMLTLLPQQLAGLIQLVDSGKVNNTVASHKIFPALLTDAGNTAVQVAAELNLLISEDGDELEGFIKEALAKFPDKVVEYQKGKKGVLGLFMGEIMKRSKGKIDPQKTNQLLIKAIMAK</sequence>
<dbReference type="PANTHER" id="PTHR11659">
    <property type="entry name" value="GLUTAMYL-TRNA GLN AMIDOTRANSFERASE SUBUNIT B MITOCHONDRIAL AND PROKARYOTIC PET112-RELATED"/>
    <property type="match status" value="1"/>
</dbReference>
<evidence type="ECO:0000256" key="6">
    <source>
        <dbReference type="ARBA" id="ARBA00022840"/>
    </source>
</evidence>
<dbReference type="GO" id="GO:0050567">
    <property type="term" value="F:glutaminyl-tRNA synthase (glutamine-hydrolyzing) activity"/>
    <property type="evidence" value="ECO:0007669"/>
    <property type="project" value="UniProtKB-EC"/>
</dbReference>
<dbReference type="NCBIfam" id="NF004012">
    <property type="entry name" value="PRK05477.1-2"/>
    <property type="match status" value="1"/>
</dbReference>
<dbReference type="InterPro" id="IPR017958">
    <property type="entry name" value="Gln-tRNA_amidoTrfase_suB_CS"/>
</dbReference>
<dbReference type="GO" id="GO:0050566">
    <property type="term" value="F:asparaginyl-tRNA synthase (glutamine-hydrolyzing) activity"/>
    <property type="evidence" value="ECO:0007669"/>
    <property type="project" value="UniProtKB-EC"/>
</dbReference>
<proteinExistence type="inferred from homology"/>
<comment type="catalytic activity">
    <reaction evidence="10 11">
        <text>L-glutamyl-tRNA(Gln) + L-glutamine + ATP + H2O = L-glutaminyl-tRNA(Gln) + L-glutamate + ADP + phosphate + H(+)</text>
        <dbReference type="Rhea" id="RHEA:17521"/>
        <dbReference type="Rhea" id="RHEA-COMP:9681"/>
        <dbReference type="Rhea" id="RHEA-COMP:9684"/>
        <dbReference type="ChEBI" id="CHEBI:15377"/>
        <dbReference type="ChEBI" id="CHEBI:15378"/>
        <dbReference type="ChEBI" id="CHEBI:29985"/>
        <dbReference type="ChEBI" id="CHEBI:30616"/>
        <dbReference type="ChEBI" id="CHEBI:43474"/>
        <dbReference type="ChEBI" id="CHEBI:58359"/>
        <dbReference type="ChEBI" id="CHEBI:78520"/>
        <dbReference type="ChEBI" id="CHEBI:78521"/>
        <dbReference type="ChEBI" id="CHEBI:456216"/>
    </reaction>
</comment>
<dbReference type="InterPro" id="IPR006075">
    <property type="entry name" value="Asn/Gln-tRNA_Trfase_suB/E_cat"/>
</dbReference>
<keyword evidence="4 11" id="KW-0436">Ligase</keyword>
<comment type="similarity">
    <text evidence="1 11">Belongs to the GatB/GatE family. GatB subfamily.</text>
</comment>
<dbReference type="InterPro" id="IPR014746">
    <property type="entry name" value="Gln_synth/guanido_kin_cat_dom"/>
</dbReference>
<dbReference type="Pfam" id="PF02637">
    <property type="entry name" value="GatB_Yqey"/>
    <property type="match status" value="1"/>
</dbReference>
<dbReference type="NCBIfam" id="NF004014">
    <property type="entry name" value="PRK05477.1-4"/>
    <property type="match status" value="1"/>
</dbReference>
<dbReference type="PROSITE" id="PS01234">
    <property type="entry name" value="GATB"/>
    <property type="match status" value="1"/>
</dbReference>
<keyword evidence="14" id="KW-1185">Reference proteome</keyword>
<dbReference type="InterPro" id="IPR023168">
    <property type="entry name" value="GatB_Yqey_C_2"/>
</dbReference>
<comment type="subunit">
    <text evidence="2 11">Heterotrimer of A, B and C subunits.</text>
</comment>
<evidence type="ECO:0000256" key="3">
    <source>
        <dbReference type="ARBA" id="ARBA00016923"/>
    </source>
</evidence>
<accession>A0ABU3GP64</accession>
<dbReference type="Pfam" id="PF02934">
    <property type="entry name" value="GatB_N"/>
    <property type="match status" value="1"/>
</dbReference>
<dbReference type="InterPro" id="IPR018027">
    <property type="entry name" value="Asn/Gln_amidotransferase"/>
</dbReference>
<evidence type="ECO:0000256" key="4">
    <source>
        <dbReference type="ARBA" id="ARBA00022598"/>
    </source>
</evidence>
<dbReference type="InterPro" id="IPR017959">
    <property type="entry name" value="Asn/Gln-tRNA_amidoTrfase_suB/E"/>
</dbReference>